<sequence>MLIIADSSALVALALCDGLELLSRLFAEIRVPQAYITKSSWRVNLLRRCYRIIWKAKWCLFLWKI</sequence>
<reference evidence="1 2" key="1">
    <citation type="submission" date="2017-01" db="EMBL/GenBank/DDBJ databases">
        <title>The cable genome- insights into the physiology and evolution of filamentous bacteria capable of sulfide oxidation via long distance electron transfer.</title>
        <authorList>
            <person name="Schreiber L."/>
            <person name="Bjerg J.T."/>
            <person name="Boggild A."/>
            <person name="Van De Vossenberg J."/>
            <person name="Meysman F."/>
            <person name="Nielsen L.P."/>
            <person name="Schramm A."/>
            <person name="Kjeldsen K.U."/>
        </authorList>
    </citation>
    <scope>NUCLEOTIDE SEQUENCE [LARGE SCALE GENOMIC DNA]</scope>
    <source>
        <strain evidence="1">MCF</strain>
    </source>
</reference>
<dbReference type="AlphaFoldDB" id="A0A3S3UBG8"/>
<organism evidence="1 2">
    <name type="scientific">Candidatus Electrothrix aarhusensis</name>
    <dbReference type="NCBI Taxonomy" id="1859131"/>
    <lineage>
        <taxon>Bacteria</taxon>
        <taxon>Pseudomonadati</taxon>
        <taxon>Thermodesulfobacteriota</taxon>
        <taxon>Desulfobulbia</taxon>
        <taxon>Desulfobulbales</taxon>
        <taxon>Desulfobulbaceae</taxon>
        <taxon>Candidatus Electrothrix</taxon>
    </lineage>
</organism>
<protein>
    <submittedName>
        <fullName evidence="1">Uncharacterized protein</fullName>
    </submittedName>
</protein>
<accession>A0A3S3UBG8</accession>
<proteinExistence type="predicted"/>
<name>A0A3S3UBG8_9BACT</name>
<evidence type="ECO:0000313" key="1">
    <source>
        <dbReference type="EMBL" id="RWX47992.1"/>
    </source>
</evidence>
<evidence type="ECO:0000313" key="2">
    <source>
        <dbReference type="Proteomes" id="UP000287853"/>
    </source>
</evidence>
<comment type="caution">
    <text evidence="1">The sequence shown here is derived from an EMBL/GenBank/DDBJ whole genome shotgun (WGS) entry which is preliminary data.</text>
</comment>
<gene>
    <name evidence="1" type="ORF">H206_05430</name>
</gene>
<dbReference type="Proteomes" id="UP000287853">
    <property type="component" value="Unassembled WGS sequence"/>
</dbReference>
<keyword evidence="2" id="KW-1185">Reference proteome</keyword>
<dbReference type="EMBL" id="MTKO01000011">
    <property type="protein sequence ID" value="RWX47992.1"/>
    <property type="molecule type" value="Genomic_DNA"/>
</dbReference>